<dbReference type="EMBL" id="KN827502">
    <property type="protein sequence ID" value="KIK76417.1"/>
    <property type="molecule type" value="Genomic_DNA"/>
</dbReference>
<dbReference type="InParanoid" id="A0A0D0BZB3"/>
<sequence length="51" mass="5644">MEQGCADESALCGVGQNHSYGALEDDKAAYPQERMRFLASPSVTLLWVREL</sequence>
<keyword evidence="2" id="KW-1185">Reference proteome</keyword>
<dbReference type="AlphaFoldDB" id="A0A0D0BZB3"/>
<reference evidence="1 2" key="1">
    <citation type="submission" date="2014-04" db="EMBL/GenBank/DDBJ databases">
        <authorList>
            <consortium name="DOE Joint Genome Institute"/>
            <person name="Kuo A."/>
            <person name="Kohler A."/>
            <person name="Jargeat P."/>
            <person name="Nagy L.G."/>
            <person name="Floudas D."/>
            <person name="Copeland A."/>
            <person name="Barry K.W."/>
            <person name="Cichocki N."/>
            <person name="Veneault-Fourrey C."/>
            <person name="LaButti K."/>
            <person name="Lindquist E.A."/>
            <person name="Lipzen A."/>
            <person name="Lundell T."/>
            <person name="Morin E."/>
            <person name="Murat C."/>
            <person name="Sun H."/>
            <person name="Tunlid A."/>
            <person name="Henrissat B."/>
            <person name="Grigoriev I.V."/>
            <person name="Hibbett D.S."/>
            <person name="Martin F."/>
            <person name="Nordberg H.P."/>
            <person name="Cantor M.N."/>
            <person name="Hua S.X."/>
        </authorList>
    </citation>
    <scope>NUCLEOTIDE SEQUENCE [LARGE SCALE GENOMIC DNA]</scope>
    <source>
        <strain evidence="1 2">Ve08.2h10</strain>
    </source>
</reference>
<dbReference type="HOGENOM" id="CLU_3107060_0_0_1"/>
<accession>A0A0D0BZB3</accession>
<gene>
    <name evidence="1" type="ORF">PAXRUDRAFT_835366</name>
</gene>
<dbReference type="Proteomes" id="UP000054538">
    <property type="component" value="Unassembled WGS sequence"/>
</dbReference>
<organism evidence="1 2">
    <name type="scientific">Paxillus rubicundulus Ve08.2h10</name>
    <dbReference type="NCBI Taxonomy" id="930991"/>
    <lineage>
        <taxon>Eukaryota</taxon>
        <taxon>Fungi</taxon>
        <taxon>Dikarya</taxon>
        <taxon>Basidiomycota</taxon>
        <taxon>Agaricomycotina</taxon>
        <taxon>Agaricomycetes</taxon>
        <taxon>Agaricomycetidae</taxon>
        <taxon>Boletales</taxon>
        <taxon>Paxilineae</taxon>
        <taxon>Paxillaceae</taxon>
        <taxon>Paxillus</taxon>
    </lineage>
</organism>
<proteinExistence type="predicted"/>
<reference evidence="2" key="2">
    <citation type="submission" date="2015-01" db="EMBL/GenBank/DDBJ databases">
        <title>Evolutionary Origins and Diversification of the Mycorrhizal Mutualists.</title>
        <authorList>
            <consortium name="DOE Joint Genome Institute"/>
            <consortium name="Mycorrhizal Genomics Consortium"/>
            <person name="Kohler A."/>
            <person name="Kuo A."/>
            <person name="Nagy L.G."/>
            <person name="Floudas D."/>
            <person name="Copeland A."/>
            <person name="Barry K.W."/>
            <person name="Cichocki N."/>
            <person name="Veneault-Fourrey C."/>
            <person name="LaButti K."/>
            <person name="Lindquist E.A."/>
            <person name="Lipzen A."/>
            <person name="Lundell T."/>
            <person name="Morin E."/>
            <person name="Murat C."/>
            <person name="Riley R."/>
            <person name="Ohm R."/>
            <person name="Sun H."/>
            <person name="Tunlid A."/>
            <person name="Henrissat B."/>
            <person name="Grigoriev I.V."/>
            <person name="Hibbett D.S."/>
            <person name="Martin F."/>
        </authorList>
    </citation>
    <scope>NUCLEOTIDE SEQUENCE [LARGE SCALE GENOMIC DNA]</scope>
    <source>
        <strain evidence="2">Ve08.2h10</strain>
    </source>
</reference>
<evidence type="ECO:0000313" key="2">
    <source>
        <dbReference type="Proteomes" id="UP000054538"/>
    </source>
</evidence>
<name>A0A0D0BZB3_9AGAM</name>
<evidence type="ECO:0000313" key="1">
    <source>
        <dbReference type="EMBL" id="KIK76417.1"/>
    </source>
</evidence>
<protein>
    <submittedName>
        <fullName evidence="1">Uncharacterized protein</fullName>
    </submittedName>
</protein>